<dbReference type="EMBL" id="CP056071">
    <property type="protein sequence ID" value="UKK01734.2"/>
    <property type="molecule type" value="Genomic_DNA"/>
</dbReference>
<evidence type="ECO:0000313" key="1">
    <source>
        <dbReference type="EMBL" id="UKK01734.2"/>
    </source>
</evidence>
<dbReference type="Proteomes" id="UP000244811">
    <property type="component" value="Chromosome 2"/>
</dbReference>
<protein>
    <submittedName>
        <fullName evidence="1">Uncharacterized protein</fullName>
    </submittedName>
</protein>
<evidence type="ECO:0000313" key="2">
    <source>
        <dbReference type="Proteomes" id="UP000244811"/>
    </source>
</evidence>
<reference evidence="1" key="1">
    <citation type="submission" date="2022-07" db="EMBL/GenBank/DDBJ databases">
        <title>Evaluation of T. orientalis genome assembly methods using nanopore sequencing and analysis of variation between genomes.</title>
        <authorList>
            <person name="Yam J."/>
            <person name="Micallef M.L."/>
            <person name="Liu M."/>
            <person name="Djordjevic S.P."/>
            <person name="Bogema D.R."/>
            <person name="Jenkins C."/>
        </authorList>
    </citation>
    <scope>NUCLEOTIDE SEQUENCE</scope>
    <source>
        <strain evidence="1">Goon Nure</strain>
    </source>
</reference>
<name>A0A976QT74_THEOR</name>
<dbReference type="PROSITE" id="PS51808">
    <property type="entry name" value="CHCH"/>
    <property type="match status" value="1"/>
</dbReference>
<organism evidence="1 2">
    <name type="scientific">Theileria orientalis</name>
    <dbReference type="NCBI Taxonomy" id="68886"/>
    <lineage>
        <taxon>Eukaryota</taxon>
        <taxon>Sar</taxon>
        <taxon>Alveolata</taxon>
        <taxon>Apicomplexa</taxon>
        <taxon>Aconoidasida</taxon>
        <taxon>Piroplasmida</taxon>
        <taxon>Theileriidae</taxon>
        <taxon>Theileria</taxon>
    </lineage>
</organism>
<proteinExistence type="predicted"/>
<dbReference type="AlphaFoldDB" id="A0A976QT74"/>
<sequence>MVDKESLLSEVANLDSQLKQWFLFRRVQAERSLSIKKLLDDNNFLGLSGNNKNVPVTDQVLWHDIVKGKPELEDELSLNAREMKADKYLDIFRQSCDYDNECRLPGSNYFRCLQDNFKDSSQDRNSKCSDSFDIFDKCRKKLQKMQMDLVESALKRQEEQDNRAKVLPYIHTLYLLFLGAV</sequence>
<gene>
    <name evidence="1" type="ORF">MACK_001087</name>
</gene>
<accession>A0A976QT74</accession>